<reference evidence="9 10" key="1">
    <citation type="journal article" date="2021" name="Cell">
        <title>Tracing the genetic footprints of vertebrate landing in non-teleost ray-finned fishes.</title>
        <authorList>
            <person name="Bi X."/>
            <person name="Wang K."/>
            <person name="Yang L."/>
            <person name="Pan H."/>
            <person name="Jiang H."/>
            <person name="Wei Q."/>
            <person name="Fang M."/>
            <person name="Yu H."/>
            <person name="Zhu C."/>
            <person name="Cai Y."/>
            <person name="He Y."/>
            <person name="Gan X."/>
            <person name="Zeng H."/>
            <person name="Yu D."/>
            <person name="Zhu Y."/>
            <person name="Jiang H."/>
            <person name="Qiu Q."/>
            <person name="Yang H."/>
            <person name="Zhang Y.E."/>
            <person name="Wang W."/>
            <person name="Zhu M."/>
            <person name="He S."/>
            <person name="Zhang G."/>
        </authorList>
    </citation>
    <scope>NUCLEOTIDE SEQUENCE [LARGE SCALE GENOMIC DNA]</scope>
    <source>
        <strain evidence="9">Bchr_013</strain>
    </source>
</reference>
<keyword evidence="10" id="KW-1185">Reference proteome</keyword>
<keyword evidence="3 8" id="KW-0812">Transmembrane</keyword>
<dbReference type="InterPro" id="IPR036397">
    <property type="entry name" value="RNaseH_sf"/>
</dbReference>
<dbReference type="Pfam" id="PF10268">
    <property type="entry name" value="Tmemb_161AB"/>
    <property type="match status" value="1"/>
</dbReference>
<comment type="subcellular location">
    <subcellularLocation>
        <location evidence="1">Membrane</location>
        <topology evidence="1">Multi-pass membrane protein</topology>
    </subcellularLocation>
</comment>
<keyword evidence="4 8" id="KW-1133">Transmembrane helix</keyword>
<dbReference type="AlphaFoldDB" id="A0A8X8BUE1"/>
<evidence type="ECO:0000256" key="8">
    <source>
        <dbReference type="SAM" id="Phobius"/>
    </source>
</evidence>
<feature type="non-terminal residue" evidence="9">
    <location>
        <position position="333"/>
    </location>
</feature>
<evidence type="ECO:0000256" key="7">
    <source>
        <dbReference type="SAM" id="MobiDB-lite"/>
    </source>
</evidence>
<dbReference type="PANTHER" id="PTHR13624">
    <property type="entry name" value="RE42071P"/>
    <property type="match status" value="1"/>
</dbReference>
<evidence type="ECO:0000256" key="4">
    <source>
        <dbReference type="ARBA" id="ARBA00022989"/>
    </source>
</evidence>
<keyword evidence="5 8" id="KW-0472">Membrane</keyword>
<protein>
    <submittedName>
        <fullName evidence="9">CCNH protein</fullName>
    </submittedName>
</protein>
<dbReference type="PANTHER" id="PTHR13624:SF3">
    <property type="entry name" value="TRANSMEMBRANE PROTEIN 161B"/>
    <property type="match status" value="1"/>
</dbReference>
<dbReference type="InterPro" id="IPR019395">
    <property type="entry name" value="Transmembrane_161A/B"/>
</dbReference>
<evidence type="ECO:0000256" key="2">
    <source>
        <dbReference type="ARBA" id="ARBA00009706"/>
    </source>
</evidence>
<keyword evidence="6" id="KW-0325">Glycoprotein</keyword>
<evidence type="ECO:0000256" key="3">
    <source>
        <dbReference type="ARBA" id="ARBA00022692"/>
    </source>
</evidence>
<evidence type="ECO:0000256" key="5">
    <source>
        <dbReference type="ARBA" id="ARBA00023136"/>
    </source>
</evidence>
<dbReference type="GO" id="GO:0016020">
    <property type="term" value="C:membrane"/>
    <property type="evidence" value="ECO:0007669"/>
    <property type="project" value="UniProtKB-SubCell"/>
</dbReference>
<evidence type="ECO:0000256" key="6">
    <source>
        <dbReference type="ARBA" id="ARBA00023180"/>
    </source>
</evidence>
<evidence type="ECO:0000313" key="10">
    <source>
        <dbReference type="Proteomes" id="UP000886611"/>
    </source>
</evidence>
<dbReference type="Gene3D" id="3.30.420.10">
    <property type="entry name" value="Ribonuclease H-like superfamily/Ribonuclease H"/>
    <property type="match status" value="1"/>
</dbReference>
<feature type="compositionally biased region" description="Basic and acidic residues" evidence="7">
    <location>
        <begin position="14"/>
        <end position="27"/>
    </location>
</feature>
<feature type="region of interest" description="Disordered" evidence="7">
    <location>
        <begin position="1"/>
        <end position="27"/>
    </location>
</feature>
<proteinExistence type="inferred from homology"/>
<name>A0A8X8BUE1_POLSE</name>
<feature type="non-terminal residue" evidence="9">
    <location>
        <position position="1"/>
    </location>
</feature>
<dbReference type="Gene3D" id="1.10.472.10">
    <property type="entry name" value="Cyclin-like"/>
    <property type="match status" value="1"/>
</dbReference>
<accession>A0A8X8BUE1</accession>
<feature type="transmembrane region" description="Helical" evidence="8">
    <location>
        <begin position="39"/>
        <end position="64"/>
    </location>
</feature>
<evidence type="ECO:0000313" key="9">
    <source>
        <dbReference type="EMBL" id="KAG2466872.1"/>
    </source>
</evidence>
<gene>
    <name evidence="9" type="primary">Ccnh</name>
    <name evidence="9" type="ORF">GTO96_0020794</name>
</gene>
<comment type="caution">
    <text evidence="9">The sequence shown here is derived from an EMBL/GenBank/DDBJ whole genome shotgun (WGS) entry which is preliminary data.</text>
</comment>
<sequence length="333" mass="37965">MTPQSMGMNGMVHGSEEKSKTMKDEEGNSSKEIKVVARVFYYLCVIALQYVAPLVMLLHTTLLLKTLGGSIRGEACIHITTGNCSLQRLKKTRSLLRFIECAHGGGETAMYHNSSQKKYWTFISEDELVRLRVKANERFRSKLLATEQVGINESTFLQPQEEAVLYKHYEKRLLDFCAVFKPAMPKSVVRMREARSCREGPRYSSGRISSSTKISCIKNLIKKYEPAKTEEVNLLKQKLEKIHNEFSKVLNQGDGRICVYRRRNERYTKACTLERDRFGSMAKAIPPRNVQKLAGALVEEWGNISQQELTNLVQSMRRRCTAVLQAAGGHTRY</sequence>
<dbReference type="EMBL" id="JAATIS010001241">
    <property type="protein sequence ID" value="KAG2466872.1"/>
    <property type="molecule type" value="Genomic_DNA"/>
</dbReference>
<comment type="similarity">
    <text evidence="2">Belongs to the TMEM161 family.</text>
</comment>
<dbReference type="Proteomes" id="UP000886611">
    <property type="component" value="Unassembled WGS sequence"/>
</dbReference>
<dbReference type="GO" id="GO:0003676">
    <property type="term" value="F:nucleic acid binding"/>
    <property type="evidence" value="ECO:0007669"/>
    <property type="project" value="InterPro"/>
</dbReference>
<organism evidence="9 10">
    <name type="scientific">Polypterus senegalus</name>
    <name type="common">Senegal bichir</name>
    <dbReference type="NCBI Taxonomy" id="55291"/>
    <lineage>
        <taxon>Eukaryota</taxon>
        <taxon>Metazoa</taxon>
        <taxon>Chordata</taxon>
        <taxon>Craniata</taxon>
        <taxon>Vertebrata</taxon>
        <taxon>Euteleostomi</taxon>
        <taxon>Actinopterygii</taxon>
        <taxon>Polypteriformes</taxon>
        <taxon>Polypteridae</taxon>
        <taxon>Polypterus</taxon>
    </lineage>
</organism>
<evidence type="ECO:0000256" key="1">
    <source>
        <dbReference type="ARBA" id="ARBA00004141"/>
    </source>
</evidence>